<organism evidence="1 2">
    <name type="scientific">Emiliania huxleyi (strain CCMP1516)</name>
    <dbReference type="NCBI Taxonomy" id="280463"/>
    <lineage>
        <taxon>Eukaryota</taxon>
        <taxon>Haptista</taxon>
        <taxon>Haptophyta</taxon>
        <taxon>Prymnesiophyceae</taxon>
        <taxon>Isochrysidales</taxon>
        <taxon>Noelaerhabdaceae</taxon>
        <taxon>Emiliania</taxon>
    </lineage>
</organism>
<dbReference type="Proteomes" id="UP000013827">
    <property type="component" value="Unassembled WGS sequence"/>
</dbReference>
<keyword evidence="2" id="KW-1185">Reference proteome</keyword>
<dbReference type="RefSeq" id="XP_005786919.1">
    <property type="nucleotide sequence ID" value="XM_005786862.1"/>
</dbReference>
<dbReference type="KEGG" id="ehx:EMIHUDRAFT_228686"/>
<evidence type="ECO:0000313" key="2">
    <source>
        <dbReference type="Proteomes" id="UP000013827"/>
    </source>
</evidence>
<dbReference type="HOGENOM" id="CLU_2983112_0_0_1"/>
<evidence type="ECO:0000313" key="1">
    <source>
        <dbReference type="EnsemblProtists" id="EOD34490"/>
    </source>
</evidence>
<proteinExistence type="predicted"/>
<accession>A0A0D3KFF5</accession>
<reference evidence="1" key="2">
    <citation type="submission" date="2024-10" db="UniProtKB">
        <authorList>
            <consortium name="EnsemblProtists"/>
        </authorList>
    </citation>
    <scope>IDENTIFICATION</scope>
</reference>
<dbReference type="GeneID" id="17279760"/>
<name>A0A0D3KFF5_EMIH1</name>
<sequence length="58" mass="6526">MVKHFHMVVAEQDPVRGARSGRIRMYMAVMGVKAVVSARWSWGMEVESDPSLQAPHSQ</sequence>
<dbReference type="EnsemblProtists" id="EOD34490">
    <property type="protein sequence ID" value="EOD34490"/>
    <property type="gene ID" value="EMIHUDRAFT_228686"/>
</dbReference>
<reference evidence="2" key="1">
    <citation type="journal article" date="2013" name="Nature">
        <title>Pan genome of the phytoplankton Emiliania underpins its global distribution.</title>
        <authorList>
            <person name="Read B.A."/>
            <person name="Kegel J."/>
            <person name="Klute M.J."/>
            <person name="Kuo A."/>
            <person name="Lefebvre S.C."/>
            <person name="Maumus F."/>
            <person name="Mayer C."/>
            <person name="Miller J."/>
            <person name="Monier A."/>
            <person name="Salamov A."/>
            <person name="Young J."/>
            <person name="Aguilar M."/>
            <person name="Claverie J.M."/>
            <person name="Frickenhaus S."/>
            <person name="Gonzalez K."/>
            <person name="Herman E.K."/>
            <person name="Lin Y.C."/>
            <person name="Napier J."/>
            <person name="Ogata H."/>
            <person name="Sarno A.F."/>
            <person name="Shmutz J."/>
            <person name="Schroeder D."/>
            <person name="de Vargas C."/>
            <person name="Verret F."/>
            <person name="von Dassow P."/>
            <person name="Valentin K."/>
            <person name="Van de Peer Y."/>
            <person name="Wheeler G."/>
            <person name="Dacks J.B."/>
            <person name="Delwiche C.F."/>
            <person name="Dyhrman S.T."/>
            <person name="Glockner G."/>
            <person name="John U."/>
            <person name="Richards T."/>
            <person name="Worden A.Z."/>
            <person name="Zhang X."/>
            <person name="Grigoriev I.V."/>
            <person name="Allen A.E."/>
            <person name="Bidle K."/>
            <person name="Borodovsky M."/>
            <person name="Bowler C."/>
            <person name="Brownlee C."/>
            <person name="Cock J.M."/>
            <person name="Elias M."/>
            <person name="Gladyshev V.N."/>
            <person name="Groth M."/>
            <person name="Guda C."/>
            <person name="Hadaegh A."/>
            <person name="Iglesias-Rodriguez M.D."/>
            <person name="Jenkins J."/>
            <person name="Jones B.M."/>
            <person name="Lawson T."/>
            <person name="Leese F."/>
            <person name="Lindquist E."/>
            <person name="Lobanov A."/>
            <person name="Lomsadze A."/>
            <person name="Malik S.B."/>
            <person name="Marsh M.E."/>
            <person name="Mackinder L."/>
            <person name="Mock T."/>
            <person name="Mueller-Roeber B."/>
            <person name="Pagarete A."/>
            <person name="Parker M."/>
            <person name="Probert I."/>
            <person name="Quesneville H."/>
            <person name="Raines C."/>
            <person name="Rensing S.A."/>
            <person name="Riano-Pachon D.M."/>
            <person name="Richier S."/>
            <person name="Rokitta S."/>
            <person name="Shiraiwa Y."/>
            <person name="Soanes D.M."/>
            <person name="van der Giezen M."/>
            <person name="Wahlund T.M."/>
            <person name="Williams B."/>
            <person name="Wilson W."/>
            <person name="Wolfe G."/>
            <person name="Wurch L.L."/>
        </authorList>
    </citation>
    <scope>NUCLEOTIDE SEQUENCE</scope>
</reference>
<dbReference type="AlphaFoldDB" id="A0A0D3KFF5"/>
<protein>
    <submittedName>
        <fullName evidence="1">Uncharacterized protein</fullName>
    </submittedName>
</protein>
<dbReference type="PaxDb" id="2903-EOD34490"/>